<dbReference type="Gene3D" id="2.60.120.590">
    <property type="entry name" value="Alpha-ketoglutarate-dependent dioxygenase AlkB-like"/>
    <property type="match status" value="1"/>
</dbReference>
<name>A0AAD3XWV6_NEPGR</name>
<evidence type="ECO:0000313" key="5">
    <source>
        <dbReference type="Proteomes" id="UP001279734"/>
    </source>
</evidence>
<dbReference type="GO" id="GO:0032451">
    <property type="term" value="F:demethylase activity"/>
    <property type="evidence" value="ECO:0007669"/>
    <property type="project" value="InterPro"/>
</dbReference>
<dbReference type="InterPro" id="IPR037151">
    <property type="entry name" value="AlkB-like_sf"/>
</dbReference>
<dbReference type="SUPFAM" id="SSF51197">
    <property type="entry name" value="Clavaminate synthase-like"/>
    <property type="match status" value="1"/>
</dbReference>
<comment type="similarity">
    <text evidence="1">Belongs to the alkB family.</text>
</comment>
<keyword evidence="5" id="KW-1185">Reference proteome</keyword>
<dbReference type="Pfam" id="PF03171">
    <property type="entry name" value="2OG-FeII_Oxy"/>
    <property type="match status" value="1"/>
</dbReference>
<evidence type="ECO:0000313" key="4">
    <source>
        <dbReference type="EMBL" id="GMH20488.1"/>
    </source>
</evidence>
<dbReference type="PANTHER" id="PTHR31447">
    <property type="entry name" value="HYDROXYPROLINE-RICH GLYCOPROTEIN FAMILY PROTEIN-RELATED"/>
    <property type="match status" value="1"/>
</dbReference>
<dbReference type="Proteomes" id="UP001279734">
    <property type="component" value="Unassembled WGS sequence"/>
</dbReference>
<dbReference type="GO" id="GO:0003729">
    <property type="term" value="F:mRNA binding"/>
    <property type="evidence" value="ECO:0007669"/>
    <property type="project" value="InterPro"/>
</dbReference>
<accession>A0AAD3XWV6</accession>
<evidence type="ECO:0000259" key="3">
    <source>
        <dbReference type="PROSITE" id="PS51471"/>
    </source>
</evidence>
<proteinExistence type="inferred from homology"/>
<dbReference type="GO" id="GO:0006402">
    <property type="term" value="P:mRNA catabolic process"/>
    <property type="evidence" value="ECO:0007669"/>
    <property type="project" value="InterPro"/>
</dbReference>
<dbReference type="PROSITE" id="PS51471">
    <property type="entry name" value="FE2OG_OXY"/>
    <property type="match status" value="1"/>
</dbReference>
<gene>
    <name evidence="4" type="ORF">Nepgr_022329</name>
</gene>
<dbReference type="EMBL" id="BSYO01000022">
    <property type="protein sequence ID" value="GMH20488.1"/>
    <property type="molecule type" value="Genomic_DNA"/>
</dbReference>
<dbReference type="AlphaFoldDB" id="A0AAD3XWV6"/>
<evidence type="ECO:0000256" key="2">
    <source>
        <dbReference type="SAM" id="MobiDB-lite"/>
    </source>
</evidence>
<feature type="domain" description="Fe2OG dioxygenase" evidence="3">
    <location>
        <begin position="334"/>
        <end position="431"/>
    </location>
</feature>
<dbReference type="InterPro" id="IPR005123">
    <property type="entry name" value="Oxoglu/Fe-dep_dioxygenase_dom"/>
</dbReference>
<comment type="caution">
    <text evidence="4">The sequence shown here is derived from an EMBL/GenBank/DDBJ whole genome shotgun (WGS) entry which is preliminary data.</text>
</comment>
<feature type="region of interest" description="Disordered" evidence="2">
    <location>
        <begin position="148"/>
        <end position="189"/>
    </location>
</feature>
<dbReference type="InterPro" id="IPR044842">
    <property type="entry name" value="ALKBH9B/ALKBH10B-like"/>
</dbReference>
<organism evidence="4 5">
    <name type="scientific">Nepenthes gracilis</name>
    <name type="common">Slender pitcher plant</name>
    <dbReference type="NCBI Taxonomy" id="150966"/>
    <lineage>
        <taxon>Eukaryota</taxon>
        <taxon>Viridiplantae</taxon>
        <taxon>Streptophyta</taxon>
        <taxon>Embryophyta</taxon>
        <taxon>Tracheophyta</taxon>
        <taxon>Spermatophyta</taxon>
        <taxon>Magnoliopsida</taxon>
        <taxon>eudicotyledons</taxon>
        <taxon>Gunneridae</taxon>
        <taxon>Pentapetalae</taxon>
        <taxon>Caryophyllales</taxon>
        <taxon>Nepenthaceae</taxon>
        <taxon>Nepenthes</taxon>
    </lineage>
</organism>
<reference evidence="4" key="1">
    <citation type="submission" date="2023-05" db="EMBL/GenBank/DDBJ databases">
        <title>Nepenthes gracilis genome sequencing.</title>
        <authorList>
            <person name="Fukushima K."/>
        </authorList>
    </citation>
    <scope>NUCLEOTIDE SEQUENCE</scope>
    <source>
        <strain evidence="4">SING2019-196</strain>
    </source>
</reference>
<sequence length="549" mass="60488">MSPAAGPTSPSDREPMMMPAVVPQQAAAAAGVIPPMAEIAAKDAIIAWYRGEFAAANAIIDALCNHLTQLSSTSDGPSAEYEAMFAAMHRRRLNWIPVLQMQKYFSIADVALELRKVAEKKKNDWIGGDKDAAKREKQDALYQVEKAENENLGMSKEQEAINDGTDTEREVAEEDSPDSEITDAGSQEAQATLEHTAICDNHKDCVARREQIKMTKGFVAKEPVKGHMVNVVKGLKMYEDVFAVSELCKLNDFVDELRAAGQNGELLGETYILFNKQMKGNKREQIQLGIPIFGQIKNEATNEQQKTNIEPIPALLQSVIDHLVQWQIIPENRKPNGCIINFFDEGEYSQPYLKPPHLDQPICILLLSESAMAFGRTLLNDNDGNSFKGQLSLSLRGGSLLVMRNNSADMARHVICPSPARRASITFFRVRRDTDESPSTALAPMTRAMATWQPGIPSGALNGYNVIPKWGIIRSPPMIMLAPVQPMVMDHPRRIHHKGGTGVFLPWAVGSSKPPRHLPPRAQKSRLLALPSTEAHVSGTISDPSVEGY</sequence>
<evidence type="ECO:0000256" key="1">
    <source>
        <dbReference type="ARBA" id="ARBA00007879"/>
    </source>
</evidence>
<feature type="compositionally biased region" description="Acidic residues" evidence="2">
    <location>
        <begin position="171"/>
        <end position="181"/>
    </location>
</feature>
<dbReference type="InterPro" id="IPR044861">
    <property type="entry name" value="IPNS-like_FE2OG_OXY"/>
</dbReference>
<protein>
    <recommendedName>
        <fullName evidence="3">Fe2OG dioxygenase domain-containing protein</fullName>
    </recommendedName>
</protein>
<dbReference type="PANTHER" id="PTHR31447:SF2">
    <property type="entry name" value="RNA DEMETHYLASE ALKBH10B"/>
    <property type="match status" value="1"/>
</dbReference>